<evidence type="ECO:0000256" key="1">
    <source>
        <dbReference type="SAM" id="MobiDB-lite"/>
    </source>
</evidence>
<evidence type="ECO:0000256" key="2">
    <source>
        <dbReference type="SAM" id="Phobius"/>
    </source>
</evidence>
<name>A0AAE0L3Z1_9CHLO</name>
<dbReference type="Gene3D" id="1.10.3460.10">
    <property type="entry name" value="Chlorophyll a/b binding protein domain"/>
    <property type="match status" value="1"/>
</dbReference>
<feature type="compositionally biased region" description="Polar residues" evidence="1">
    <location>
        <begin position="12"/>
        <end position="27"/>
    </location>
</feature>
<dbReference type="PANTHER" id="PTHR37752:SF1">
    <property type="entry name" value="OS02G0610700 PROTEIN"/>
    <property type="match status" value="1"/>
</dbReference>
<dbReference type="InterPro" id="IPR053091">
    <property type="entry name" value="PSII_Assembly/Photoprotect-Rel"/>
</dbReference>
<reference evidence="3 4" key="1">
    <citation type="journal article" date="2015" name="Genome Biol. Evol.">
        <title>Comparative Genomics of a Bacterivorous Green Alga Reveals Evolutionary Causalities and Consequences of Phago-Mixotrophic Mode of Nutrition.</title>
        <authorList>
            <person name="Burns J.A."/>
            <person name="Paasch A."/>
            <person name="Narechania A."/>
            <person name="Kim E."/>
        </authorList>
    </citation>
    <scope>NUCLEOTIDE SEQUENCE [LARGE SCALE GENOMIC DNA]</scope>
    <source>
        <strain evidence="3 4">PLY_AMNH</strain>
    </source>
</reference>
<dbReference type="PANTHER" id="PTHR37752">
    <property type="entry name" value="OS02G0610700 PROTEIN"/>
    <property type="match status" value="1"/>
</dbReference>
<feature type="compositionally biased region" description="Basic residues" evidence="1">
    <location>
        <begin position="29"/>
        <end position="39"/>
    </location>
</feature>
<dbReference type="AlphaFoldDB" id="A0AAE0L3Z1"/>
<dbReference type="EMBL" id="LGRX02010114">
    <property type="protein sequence ID" value="KAK3270949.1"/>
    <property type="molecule type" value="Genomic_DNA"/>
</dbReference>
<comment type="caution">
    <text evidence="3">The sequence shown here is derived from an EMBL/GenBank/DDBJ whole genome shotgun (WGS) entry which is preliminary data.</text>
</comment>
<gene>
    <name evidence="3" type="ORF">CYMTET_20678</name>
</gene>
<dbReference type="SUPFAM" id="SSF103511">
    <property type="entry name" value="Chlorophyll a-b binding protein"/>
    <property type="match status" value="2"/>
</dbReference>
<dbReference type="Proteomes" id="UP001190700">
    <property type="component" value="Unassembled WGS sequence"/>
</dbReference>
<accession>A0AAE0L3Z1</accession>
<keyword evidence="2" id="KW-0472">Membrane</keyword>
<proteinExistence type="predicted"/>
<keyword evidence="4" id="KW-1185">Reference proteome</keyword>
<keyword evidence="2" id="KW-1133">Transmembrane helix</keyword>
<evidence type="ECO:0000313" key="4">
    <source>
        <dbReference type="Proteomes" id="UP001190700"/>
    </source>
</evidence>
<keyword evidence="2" id="KW-0812">Transmembrane</keyword>
<feature type="region of interest" description="Disordered" evidence="1">
    <location>
        <begin position="12"/>
        <end position="40"/>
    </location>
</feature>
<sequence length="329" mass="35399">MNMSLLSSRAVSLKTNGRATRRPNTSVKPCHRHAPKSHRAATVVVRADATETKGPSVPNTPAYKAASEMGLVPEEGVFGFNPFAELWVGRLAMLGFTIGLEEEFRTGNGVLAQLSLMQDGAPDPALFSTLLGVMGGASLVGTLVTLVKLQKGDMTVSQFTNYANFFGLKQEQATKFAAMKLKEDGDFTSPDSMYDIETARKTMPADAFLAQDNISEVETSSQTMKSDAGILDQLDVTEIDSAASKLKEVENVSQPGQQPDAVWLPETASETPSYDELSYAKNVEVVNGRWAMIGFALTILIESATGFGTLPQLFFYIKMTGLLGADSGF</sequence>
<organism evidence="3 4">
    <name type="scientific">Cymbomonas tetramitiformis</name>
    <dbReference type="NCBI Taxonomy" id="36881"/>
    <lineage>
        <taxon>Eukaryota</taxon>
        <taxon>Viridiplantae</taxon>
        <taxon>Chlorophyta</taxon>
        <taxon>Pyramimonadophyceae</taxon>
        <taxon>Pyramimonadales</taxon>
        <taxon>Pyramimonadaceae</taxon>
        <taxon>Cymbomonas</taxon>
    </lineage>
</organism>
<evidence type="ECO:0000313" key="3">
    <source>
        <dbReference type="EMBL" id="KAK3270949.1"/>
    </source>
</evidence>
<feature type="transmembrane region" description="Helical" evidence="2">
    <location>
        <begin position="125"/>
        <end position="147"/>
    </location>
</feature>
<dbReference type="GO" id="GO:0009535">
    <property type="term" value="C:chloroplast thylakoid membrane"/>
    <property type="evidence" value="ECO:0007669"/>
    <property type="project" value="TreeGrafter"/>
</dbReference>
<protein>
    <submittedName>
        <fullName evidence="3">Uncharacterized protein</fullName>
    </submittedName>
</protein>